<dbReference type="Pfam" id="PF02449">
    <property type="entry name" value="Glyco_hydro_42"/>
    <property type="match status" value="1"/>
</dbReference>
<gene>
    <name evidence="12" type="ORF">ACK2TP_09850</name>
</gene>
<comment type="similarity">
    <text evidence="2 8">Belongs to the glycosyl hydrolase 42 family.</text>
</comment>
<feature type="domain" description="Beta-galactosidase trimerisation" evidence="10">
    <location>
        <begin position="394"/>
        <end position="608"/>
    </location>
</feature>
<evidence type="ECO:0000256" key="8">
    <source>
        <dbReference type="PIRNR" id="PIRNR001084"/>
    </source>
</evidence>
<name>A0ABW9KJY9_9BACT</name>
<evidence type="ECO:0000256" key="3">
    <source>
        <dbReference type="ARBA" id="ARBA00012756"/>
    </source>
</evidence>
<proteinExistence type="inferred from homology"/>
<dbReference type="Pfam" id="PF08533">
    <property type="entry name" value="Glyco_hydro_42C"/>
    <property type="match status" value="1"/>
</dbReference>
<keyword evidence="13" id="KW-1185">Reference proteome</keyword>
<evidence type="ECO:0000256" key="5">
    <source>
        <dbReference type="ARBA" id="ARBA00022801"/>
    </source>
</evidence>
<organism evidence="12 13">
    <name type="scientific">Terriglobus aquaticus</name>
    <dbReference type="NCBI Taxonomy" id="940139"/>
    <lineage>
        <taxon>Bacteria</taxon>
        <taxon>Pseudomonadati</taxon>
        <taxon>Acidobacteriota</taxon>
        <taxon>Terriglobia</taxon>
        <taxon>Terriglobales</taxon>
        <taxon>Acidobacteriaceae</taxon>
        <taxon>Terriglobus</taxon>
    </lineage>
</organism>
<reference evidence="12 13" key="1">
    <citation type="submission" date="2024-12" db="EMBL/GenBank/DDBJ databases">
        <authorList>
            <person name="Lee Y."/>
        </authorList>
    </citation>
    <scope>NUCLEOTIDE SEQUENCE [LARGE SCALE GENOMIC DNA]</scope>
    <source>
        <strain evidence="12 13">03SUJ4</strain>
    </source>
</reference>
<dbReference type="PIRSF" id="PIRSF001084">
    <property type="entry name" value="B-galactosidase"/>
    <property type="match status" value="1"/>
</dbReference>
<evidence type="ECO:0000256" key="7">
    <source>
        <dbReference type="ARBA" id="ARBA00023295"/>
    </source>
</evidence>
<evidence type="ECO:0000259" key="9">
    <source>
        <dbReference type="Pfam" id="PF02449"/>
    </source>
</evidence>
<dbReference type="SUPFAM" id="SSF52317">
    <property type="entry name" value="Class I glutamine amidotransferase-like"/>
    <property type="match status" value="1"/>
</dbReference>
<feature type="domain" description="Glycoside hydrolase family 42 N-terminal" evidence="9">
    <location>
        <begin position="16"/>
        <end position="382"/>
    </location>
</feature>
<dbReference type="PANTHER" id="PTHR36447:SF2">
    <property type="entry name" value="BETA-GALACTOSIDASE YESZ"/>
    <property type="match status" value="1"/>
</dbReference>
<dbReference type="CDD" id="cd03143">
    <property type="entry name" value="A4_beta-galactosidase_middle_domain"/>
    <property type="match status" value="1"/>
</dbReference>
<sequence length="692" mass="77435">MKQPTILYGAAYYNEYMPAALQPGRLDVDVKLMKDAGITVVRMGESTWSLWEPRDGVFEYAWMDRVVDAMNKAGIKVILGTPTYSIPSWMAKAHPAMLARPIDGGATGYGMRQNMNTDDPDYRRYAERLIVNLVEHYKDNPAVIGWQIDNETSSYGATNSSLYPAFVDRLKRKFGTTDALNKAWFLNYWGQDVNDWADFPTRDHATSTSYKLEWSRFQQDRVTDFLAWQAALVRSHRGPNQFVTQDFGSMMRADVNEVEVSKVLDVVANNPYWVAQDHMDGAFQAMQGDFARSLKHGNYLVTETDAQTEGWSSQGQFPPYDGQLRLDVYTHTSSGANTVEYWHWHSIHAGQETYWKGVLSHDLQPNRAYAEVSRVAHELRQIGPKIANMQVHNDVAILYSVDSANAIRFMPYASSPGGWTPGQMSDSYGGTLQQLHRALYRANVGTDFVFPTTPDFSQYKLLVVPSLYSADDALLRRIADYVHHGGHVLMTFKSGFTNENSAVRWELAPGPLREAAGFTYQEFSSLEKPLSLRNDPFHAGAANRVTDWAEFLRPTTAQTLATYDHPFFGRWPAITRNTWGTGTLTYEGTVLSPELQQAVVLDTLRSSGIPVDAGTVASPVRVKRGRSADGSTLTYLLNYSSDAQDVRFNGTAGKDLLTNASVAQGASVHLQPWDLMIIESKSLGSGTRPSRR</sequence>
<feature type="domain" description="Beta-galactosidase C-terminal" evidence="11">
    <location>
        <begin position="620"/>
        <end position="678"/>
    </location>
</feature>
<keyword evidence="6" id="KW-0862">Zinc</keyword>
<protein>
    <recommendedName>
        <fullName evidence="3 8">Beta-galactosidase</fullName>
        <shortName evidence="8">Beta-gal</shortName>
        <ecNumber evidence="3 8">3.2.1.23</ecNumber>
    </recommendedName>
</protein>
<evidence type="ECO:0000256" key="4">
    <source>
        <dbReference type="ARBA" id="ARBA00022723"/>
    </source>
</evidence>
<dbReference type="InterPro" id="IPR013780">
    <property type="entry name" value="Glyco_hydro_b"/>
</dbReference>
<comment type="caution">
    <text evidence="12">The sequence shown here is derived from an EMBL/GenBank/DDBJ whole genome shotgun (WGS) entry which is preliminary data.</text>
</comment>
<dbReference type="InterPro" id="IPR013739">
    <property type="entry name" value="Beta_galactosidase_C"/>
</dbReference>
<keyword evidence="4" id="KW-0479">Metal-binding</keyword>
<dbReference type="PANTHER" id="PTHR36447">
    <property type="entry name" value="BETA-GALACTOSIDASE GANA"/>
    <property type="match status" value="1"/>
</dbReference>
<dbReference type="Gene3D" id="3.20.20.80">
    <property type="entry name" value="Glycosidases"/>
    <property type="match status" value="1"/>
</dbReference>
<dbReference type="SUPFAM" id="SSF51445">
    <property type="entry name" value="(Trans)glycosidases"/>
    <property type="match status" value="1"/>
</dbReference>
<keyword evidence="5 8" id="KW-0378">Hydrolase</keyword>
<dbReference type="InterPro" id="IPR029062">
    <property type="entry name" value="Class_I_gatase-like"/>
</dbReference>
<dbReference type="Proteomes" id="UP001634747">
    <property type="component" value="Unassembled WGS sequence"/>
</dbReference>
<keyword evidence="7 8" id="KW-0326">Glycosidase</keyword>
<evidence type="ECO:0000256" key="1">
    <source>
        <dbReference type="ARBA" id="ARBA00001412"/>
    </source>
</evidence>
<evidence type="ECO:0000256" key="6">
    <source>
        <dbReference type="ARBA" id="ARBA00022833"/>
    </source>
</evidence>
<evidence type="ECO:0000313" key="12">
    <source>
        <dbReference type="EMBL" id="MFN2976066.1"/>
    </source>
</evidence>
<dbReference type="RefSeq" id="WP_263412440.1">
    <property type="nucleotide sequence ID" value="NZ_BAABBH010000001.1"/>
</dbReference>
<accession>A0ABW9KJY9</accession>
<evidence type="ECO:0000256" key="2">
    <source>
        <dbReference type="ARBA" id="ARBA00005940"/>
    </source>
</evidence>
<dbReference type="InterPro" id="IPR017853">
    <property type="entry name" value="GH"/>
</dbReference>
<dbReference type="EMBL" id="JBJYXY010000001">
    <property type="protein sequence ID" value="MFN2976066.1"/>
    <property type="molecule type" value="Genomic_DNA"/>
</dbReference>
<evidence type="ECO:0000259" key="10">
    <source>
        <dbReference type="Pfam" id="PF08532"/>
    </source>
</evidence>
<dbReference type="Gene3D" id="3.40.50.880">
    <property type="match status" value="1"/>
</dbReference>
<dbReference type="Pfam" id="PF08532">
    <property type="entry name" value="Glyco_hydro_42M"/>
    <property type="match status" value="1"/>
</dbReference>
<evidence type="ECO:0000259" key="11">
    <source>
        <dbReference type="Pfam" id="PF08533"/>
    </source>
</evidence>
<evidence type="ECO:0000313" key="13">
    <source>
        <dbReference type="Proteomes" id="UP001634747"/>
    </source>
</evidence>
<dbReference type="InterPro" id="IPR013529">
    <property type="entry name" value="Glyco_hydro_42_N"/>
</dbReference>
<dbReference type="EC" id="3.2.1.23" evidence="3 8"/>
<dbReference type="InterPro" id="IPR003476">
    <property type="entry name" value="Glyco_hydro_42"/>
</dbReference>
<dbReference type="Gene3D" id="2.60.40.1180">
    <property type="entry name" value="Golgi alpha-mannosidase II"/>
    <property type="match status" value="1"/>
</dbReference>
<comment type="catalytic activity">
    <reaction evidence="1 8">
        <text>Hydrolysis of terminal non-reducing beta-D-galactose residues in beta-D-galactosides.</text>
        <dbReference type="EC" id="3.2.1.23"/>
    </reaction>
</comment>
<dbReference type="InterPro" id="IPR013738">
    <property type="entry name" value="Beta_galactosidase_Trimer"/>
</dbReference>